<keyword evidence="5" id="KW-1185">Reference proteome</keyword>
<dbReference type="CDD" id="cd00364">
    <property type="entry name" value="Ribosomal_uS17"/>
    <property type="match status" value="1"/>
</dbReference>
<dbReference type="PANTHER" id="PTHR10744">
    <property type="entry name" value="40S RIBOSOMAL PROTEIN S11 FAMILY MEMBER"/>
    <property type="match status" value="1"/>
</dbReference>
<evidence type="ECO:0000313" key="5">
    <source>
        <dbReference type="Proteomes" id="UP001165060"/>
    </source>
</evidence>
<organism evidence="4 5">
    <name type="scientific">Tetraparma gracilis</name>
    <dbReference type="NCBI Taxonomy" id="2962635"/>
    <lineage>
        <taxon>Eukaryota</taxon>
        <taxon>Sar</taxon>
        <taxon>Stramenopiles</taxon>
        <taxon>Ochrophyta</taxon>
        <taxon>Bolidophyceae</taxon>
        <taxon>Parmales</taxon>
        <taxon>Triparmaceae</taxon>
        <taxon>Tetraparma</taxon>
    </lineage>
</organism>
<accession>A0ABQ6MXC4</accession>
<evidence type="ECO:0000256" key="2">
    <source>
        <dbReference type="ARBA" id="ARBA00022980"/>
    </source>
</evidence>
<dbReference type="InterPro" id="IPR012340">
    <property type="entry name" value="NA-bd_OB-fold"/>
</dbReference>
<dbReference type="SUPFAM" id="SSF50249">
    <property type="entry name" value="Nucleic acid-binding proteins"/>
    <property type="match status" value="1"/>
</dbReference>
<gene>
    <name evidence="4" type="ORF">TeGR_g816</name>
</gene>
<proteinExistence type="inferred from homology"/>
<comment type="caution">
    <text evidence="4">The sequence shown here is derived from an EMBL/GenBank/DDBJ whole genome shotgun (WGS) entry which is preliminary data.</text>
</comment>
<reference evidence="4 5" key="1">
    <citation type="journal article" date="2023" name="Commun. Biol.">
        <title>Genome analysis of Parmales, the sister group of diatoms, reveals the evolutionary specialization of diatoms from phago-mixotrophs to photoautotrophs.</title>
        <authorList>
            <person name="Ban H."/>
            <person name="Sato S."/>
            <person name="Yoshikawa S."/>
            <person name="Yamada K."/>
            <person name="Nakamura Y."/>
            <person name="Ichinomiya M."/>
            <person name="Sato N."/>
            <person name="Blanc-Mathieu R."/>
            <person name="Endo H."/>
            <person name="Kuwata A."/>
            <person name="Ogata H."/>
        </authorList>
    </citation>
    <scope>NUCLEOTIDE SEQUENCE [LARGE SCALE GENOMIC DNA]</scope>
</reference>
<dbReference type="InterPro" id="IPR000266">
    <property type="entry name" value="Ribosomal_uS17"/>
</dbReference>
<dbReference type="Gene3D" id="4.10.1060.10">
    <property type="entry name" value="Zinc finger, RanBP2-type"/>
    <property type="match status" value="1"/>
</dbReference>
<protein>
    <recommendedName>
        <fullName evidence="6">30S ribosomal protein S17</fullName>
    </recommendedName>
</protein>
<name>A0ABQ6MXC4_9STRA</name>
<dbReference type="EMBL" id="BRYB01000669">
    <property type="protein sequence ID" value="GMI35047.1"/>
    <property type="molecule type" value="Genomic_DNA"/>
</dbReference>
<dbReference type="Gene3D" id="2.40.50.140">
    <property type="entry name" value="Nucleic acid-binding proteins"/>
    <property type="match status" value="1"/>
</dbReference>
<dbReference type="PANTHER" id="PTHR10744:SF1">
    <property type="entry name" value="SMALL RIBOSOMAL SUBUNIT PROTEIN US17M"/>
    <property type="match status" value="1"/>
</dbReference>
<comment type="similarity">
    <text evidence="1">Belongs to the universal ribosomal protein uS17 family.</text>
</comment>
<keyword evidence="3" id="KW-0687">Ribonucleoprotein</keyword>
<dbReference type="Pfam" id="PF00366">
    <property type="entry name" value="Ribosomal_S17"/>
    <property type="match status" value="1"/>
</dbReference>
<dbReference type="Proteomes" id="UP001165060">
    <property type="component" value="Unassembled WGS sequence"/>
</dbReference>
<evidence type="ECO:0000256" key="1">
    <source>
        <dbReference type="ARBA" id="ARBA00010254"/>
    </source>
</evidence>
<evidence type="ECO:0000313" key="4">
    <source>
        <dbReference type="EMBL" id="GMI35047.1"/>
    </source>
</evidence>
<evidence type="ECO:0008006" key="6">
    <source>
        <dbReference type="Google" id="ProtNLM"/>
    </source>
</evidence>
<evidence type="ECO:0000256" key="3">
    <source>
        <dbReference type="ARBA" id="ARBA00023274"/>
    </source>
</evidence>
<keyword evidence="2" id="KW-0689">Ribosomal protein</keyword>
<sequence>MLTQPSPPPQLVWRSPTNKIMKTGDWICPDEGCETHNRPSDGDNCSGCGTPFKPGTFVVPSRRSQRGRQRLLPPLPPLMTYLKPQLSQLEDLTQRPLLAPKWKDSLVGFVASTKMSKTLVVKIPTTKLVSKYNRRVPWTKTCYAHDEREDAIENDKVRIVPDRARSKLKRWRVAEIISRKKVVDLDE</sequence>